<name>A0A2T7P8Z8_POMCA</name>
<keyword evidence="6 8" id="KW-0675">Receptor</keyword>
<comment type="subcellular location">
    <subcellularLocation>
        <location evidence="1">Membrane</location>
        <topology evidence="1">Multi-pass membrane protein</topology>
    </subcellularLocation>
</comment>
<keyword evidence="7 8" id="KW-0807">Transducer</keyword>
<dbReference type="PRINTS" id="PR00237">
    <property type="entry name" value="GPCRRHODOPSN"/>
</dbReference>
<feature type="transmembrane region" description="Helical" evidence="9">
    <location>
        <begin position="61"/>
        <end position="82"/>
    </location>
</feature>
<dbReference type="AlphaFoldDB" id="A0A2T7P8Z8"/>
<evidence type="ECO:0000313" key="11">
    <source>
        <dbReference type="EMBL" id="PVD29881.1"/>
    </source>
</evidence>
<dbReference type="GO" id="GO:0004930">
    <property type="term" value="F:G protein-coupled receptor activity"/>
    <property type="evidence" value="ECO:0007669"/>
    <property type="project" value="UniProtKB-KW"/>
</dbReference>
<protein>
    <recommendedName>
        <fullName evidence="10">G-protein coupled receptors family 1 profile domain-containing protein</fullName>
    </recommendedName>
</protein>
<keyword evidence="5 9" id="KW-0472">Membrane</keyword>
<gene>
    <name evidence="11" type="ORF">C0Q70_09138</name>
</gene>
<comment type="similarity">
    <text evidence="8">Belongs to the G-protein coupled receptor 1 family.</text>
</comment>
<evidence type="ECO:0000256" key="6">
    <source>
        <dbReference type="ARBA" id="ARBA00023170"/>
    </source>
</evidence>
<proteinExistence type="inferred from homology"/>
<sequence>METDANEDFGTDLLNLEVTSSPLSFEVNVTNSTSDAWTTMSMTNISEVRQLVALTQDIKRYYIWVILAFGFPGNLASLVVILRMRCFGSPALYVATLAVVDNLALIVKLLMLHVQKVVFGTLGCKFLNFLGNHLVVYANWILIALAIERFVAVWEPLRISRTWTPHHAAVSLSALVIWQWVQTTAYSFVPCVLLITFNLLIALLIGRARRLQRSLTPPLRHHRRHSQRHSLASVQRQATIMLVVTSVALVLTTTPVCVYLLVQQWWRPLEGTAEADLKHFVKSLVYVVCDANHSVNFYLYFVSARSFRSHVYKMLPCTCLQRNKVPGKTDQHGGARIYSSAKLQASDKDRDKALALLSSPRYSPSLGDRSNQNR</sequence>
<feature type="transmembrane region" description="Helical" evidence="9">
    <location>
        <begin position="91"/>
        <end position="114"/>
    </location>
</feature>
<evidence type="ECO:0000256" key="8">
    <source>
        <dbReference type="RuleBase" id="RU000688"/>
    </source>
</evidence>
<comment type="caution">
    <text evidence="11">The sequence shown here is derived from an EMBL/GenBank/DDBJ whole genome shotgun (WGS) entry which is preliminary data.</text>
</comment>
<dbReference type="PANTHER" id="PTHR24243:SF230">
    <property type="entry name" value="G-PROTEIN COUPLED RECEPTORS FAMILY 1 PROFILE DOMAIN-CONTAINING PROTEIN"/>
    <property type="match status" value="1"/>
</dbReference>
<dbReference type="Pfam" id="PF00001">
    <property type="entry name" value="7tm_1"/>
    <property type="match status" value="1"/>
</dbReference>
<dbReference type="InterPro" id="IPR000276">
    <property type="entry name" value="GPCR_Rhodpsn"/>
</dbReference>
<reference evidence="11 12" key="1">
    <citation type="submission" date="2018-04" db="EMBL/GenBank/DDBJ databases">
        <title>The genome of golden apple snail Pomacea canaliculata provides insight into stress tolerance and invasive adaptation.</title>
        <authorList>
            <person name="Liu C."/>
            <person name="Liu B."/>
            <person name="Ren Y."/>
            <person name="Zhang Y."/>
            <person name="Wang H."/>
            <person name="Li S."/>
            <person name="Jiang F."/>
            <person name="Yin L."/>
            <person name="Zhang G."/>
            <person name="Qian W."/>
            <person name="Fan W."/>
        </authorList>
    </citation>
    <scope>NUCLEOTIDE SEQUENCE [LARGE SCALE GENOMIC DNA]</scope>
    <source>
        <strain evidence="11">SZHN2017</strain>
        <tissue evidence="11">Muscle</tissue>
    </source>
</reference>
<dbReference type="InterPro" id="IPR017452">
    <property type="entry name" value="GPCR_Rhodpsn_7TM"/>
</dbReference>
<dbReference type="SUPFAM" id="SSF81321">
    <property type="entry name" value="Family A G protein-coupled receptor-like"/>
    <property type="match status" value="1"/>
</dbReference>
<feature type="domain" description="G-protein coupled receptors family 1 profile" evidence="10">
    <location>
        <begin position="73"/>
        <end position="178"/>
    </location>
</feature>
<keyword evidence="2 8" id="KW-0812">Transmembrane</keyword>
<keyword evidence="4 8" id="KW-0297">G-protein coupled receptor</keyword>
<evidence type="ECO:0000256" key="9">
    <source>
        <dbReference type="SAM" id="Phobius"/>
    </source>
</evidence>
<accession>A0A2T7P8Z8</accession>
<dbReference type="GO" id="GO:0005886">
    <property type="term" value="C:plasma membrane"/>
    <property type="evidence" value="ECO:0007669"/>
    <property type="project" value="TreeGrafter"/>
</dbReference>
<organism evidence="11 12">
    <name type="scientific">Pomacea canaliculata</name>
    <name type="common">Golden apple snail</name>
    <dbReference type="NCBI Taxonomy" id="400727"/>
    <lineage>
        <taxon>Eukaryota</taxon>
        <taxon>Metazoa</taxon>
        <taxon>Spiralia</taxon>
        <taxon>Lophotrochozoa</taxon>
        <taxon>Mollusca</taxon>
        <taxon>Gastropoda</taxon>
        <taxon>Caenogastropoda</taxon>
        <taxon>Architaenioglossa</taxon>
        <taxon>Ampullarioidea</taxon>
        <taxon>Ampullariidae</taxon>
        <taxon>Pomacea</taxon>
    </lineage>
</organism>
<dbReference type="PANTHER" id="PTHR24243">
    <property type="entry name" value="G-PROTEIN COUPLED RECEPTOR"/>
    <property type="match status" value="1"/>
</dbReference>
<keyword evidence="12" id="KW-1185">Reference proteome</keyword>
<feature type="transmembrane region" description="Helical" evidence="9">
    <location>
        <begin position="238"/>
        <end position="262"/>
    </location>
</feature>
<dbReference type="OrthoDB" id="9990906at2759"/>
<evidence type="ECO:0000256" key="5">
    <source>
        <dbReference type="ARBA" id="ARBA00023136"/>
    </source>
</evidence>
<dbReference type="Proteomes" id="UP000245119">
    <property type="component" value="Linkage Group LG5"/>
</dbReference>
<evidence type="ECO:0000259" key="10">
    <source>
        <dbReference type="PROSITE" id="PS50262"/>
    </source>
</evidence>
<evidence type="ECO:0000256" key="2">
    <source>
        <dbReference type="ARBA" id="ARBA00022692"/>
    </source>
</evidence>
<feature type="transmembrane region" description="Helical" evidence="9">
    <location>
        <begin position="187"/>
        <end position="205"/>
    </location>
</feature>
<evidence type="ECO:0000313" key="12">
    <source>
        <dbReference type="Proteomes" id="UP000245119"/>
    </source>
</evidence>
<evidence type="ECO:0000256" key="4">
    <source>
        <dbReference type="ARBA" id="ARBA00023040"/>
    </source>
</evidence>
<dbReference type="PROSITE" id="PS50262">
    <property type="entry name" value="G_PROTEIN_RECEP_F1_2"/>
    <property type="match status" value="1"/>
</dbReference>
<feature type="transmembrane region" description="Helical" evidence="9">
    <location>
        <begin position="134"/>
        <end position="151"/>
    </location>
</feature>
<evidence type="ECO:0000256" key="1">
    <source>
        <dbReference type="ARBA" id="ARBA00004141"/>
    </source>
</evidence>
<dbReference type="PROSITE" id="PS00237">
    <property type="entry name" value="G_PROTEIN_RECEP_F1_1"/>
    <property type="match status" value="1"/>
</dbReference>
<evidence type="ECO:0000256" key="3">
    <source>
        <dbReference type="ARBA" id="ARBA00022989"/>
    </source>
</evidence>
<keyword evidence="3 9" id="KW-1133">Transmembrane helix</keyword>
<dbReference type="EMBL" id="PZQS01000005">
    <property type="protein sequence ID" value="PVD29881.1"/>
    <property type="molecule type" value="Genomic_DNA"/>
</dbReference>
<evidence type="ECO:0000256" key="7">
    <source>
        <dbReference type="ARBA" id="ARBA00023224"/>
    </source>
</evidence>
<dbReference type="Gene3D" id="1.20.1070.10">
    <property type="entry name" value="Rhodopsin 7-helix transmembrane proteins"/>
    <property type="match status" value="2"/>
</dbReference>